<dbReference type="SUPFAM" id="SSF82171">
    <property type="entry name" value="DPP6 N-terminal domain-like"/>
    <property type="match status" value="1"/>
</dbReference>
<keyword evidence="4" id="KW-1185">Reference proteome</keyword>
<accession>A0AAD3CP90</accession>
<organism evidence="3 4">
    <name type="scientific">Chaetoceros tenuissimus</name>
    <dbReference type="NCBI Taxonomy" id="426638"/>
    <lineage>
        <taxon>Eukaryota</taxon>
        <taxon>Sar</taxon>
        <taxon>Stramenopiles</taxon>
        <taxon>Ochrophyta</taxon>
        <taxon>Bacillariophyta</taxon>
        <taxon>Coscinodiscophyceae</taxon>
        <taxon>Chaetocerotophycidae</taxon>
        <taxon>Chaetocerotales</taxon>
        <taxon>Chaetocerotaceae</taxon>
        <taxon>Chaetoceros</taxon>
    </lineage>
</organism>
<reference evidence="3 4" key="1">
    <citation type="journal article" date="2021" name="Sci. Rep.">
        <title>The genome of the diatom Chaetoceros tenuissimus carries an ancient integrated fragment of an extant virus.</title>
        <authorList>
            <person name="Hongo Y."/>
            <person name="Kimura K."/>
            <person name="Takaki Y."/>
            <person name="Yoshida Y."/>
            <person name="Baba S."/>
            <person name="Kobayashi G."/>
            <person name="Nagasaki K."/>
            <person name="Hano T."/>
            <person name="Tomaru Y."/>
        </authorList>
    </citation>
    <scope>NUCLEOTIDE SEQUENCE [LARGE SCALE GENOMIC DNA]</scope>
    <source>
        <strain evidence="3 4">NIES-3715</strain>
    </source>
</reference>
<evidence type="ECO:0000256" key="2">
    <source>
        <dbReference type="SAM" id="SignalP"/>
    </source>
</evidence>
<feature type="chain" id="PRO_5042206489" evidence="2">
    <location>
        <begin position="20"/>
        <end position="477"/>
    </location>
</feature>
<dbReference type="InterPro" id="IPR015943">
    <property type="entry name" value="WD40/YVTN_repeat-like_dom_sf"/>
</dbReference>
<feature type="compositionally biased region" description="Low complexity" evidence="1">
    <location>
        <begin position="400"/>
        <end position="419"/>
    </location>
</feature>
<feature type="signal peptide" evidence="2">
    <location>
        <begin position="1"/>
        <end position="19"/>
    </location>
</feature>
<name>A0AAD3CP90_9STRA</name>
<dbReference type="EMBL" id="BLLK01000038">
    <property type="protein sequence ID" value="GFH49363.1"/>
    <property type="molecule type" value="Genomic_DNA"/>
</dbReference>
<evidence type="ECO:0000313" key="4">
    <source>
        <dbReference type="Proteomes" id="UP001054902"/>
    </source>
</evidence>
<protein>
    <submittedName>
        <fullName evidence="3">Uncharacterized protein</fullName>
    </submittedName>
</protein>
<dbReference type="AlphaFoldDB" id="A0AAD3CP90"/>
<sequence length="477" mass="51231">MRALLIITQIIILLSSTKAQSLYKQIGANFVTLDEDRDHSSSVDISNDGNFIAIGSPHAGTSEQGEVKVYNSVLESDGSVSFQQVGDIITGKIEGAHVGLSVALSEDAKVLVIGDLLDDIDQKGRVSIYTLSDSIWKLIGEFEGQNARDFFGFKVDISTDGKTVLASGFNFVQIYQCTENECISSSDMISFPNMSIQDARLGNEGKTFVVGAFDTDQEAPDGEIFVYTFQNDVWVRSQVSFAGNARDRAGFSVAVIEEGDNISVAYGSPRSNGIADNGGQVTVVKSDDAAQTFEEPNIINGERINGVLGLTLDISMNGDVLIATSLAENGASQYNVFERQMDTGSLELIETFQRERVDQGTVRALGSRLNASGRRFIISSPDVENSNNIARVFEDGRSMKPSVSPSPSISLSPSFFSKSSKSKGSKGKGKGTKGKGSKASKSKGSKGKGKGVKSFKSKQPYSSKGKGKYRNSNDYDE</sequence>
<dbReference type="Gene3D" id="2.130.10.10">
    <property type="entry name" value="YVTN repeat-like/Quinoprotein amine dehydrogenase"/>
    <property type="match status" value="1"/>
</dbReference>
<feature type="compositionally biased region" description="Basic residues" evidence="1">
    <location>
        <begin position="420"/>
        <end position="456"/>
    </location>
</feature>
<dbReference type="Proteomes" id="UP001054902">
    <property type="component" value="Unassembled WGS sequence"/>
</dbReference>
<evidence type="ECO:0000256" key="1">
    <source>
        <dbReference type="SAM" id="MobiDB-lite"/>
    </source>
</evidence>
<feature type="region of interest" description="Disordered" evidence="1">
    <location>
        <begin position="397"/>
        <end position="477"/>
    </location>
</feature>
<proteinExistence type="predicted"/>
<keyword evidence="2" id="KW-0732">Signal</keyword>
<comment type="caution">
    <text evidence="3">The sequence shown here is derived from an EMBL/GenBank/DDBJ whole genome shotgun (WGS) entry which is preliminary data.</text>
</comment>
<gene>
    <name evidence="3" type="ORF">CTEN210_05839</name>
</gene>
<evidence type="ECO:0000313" key="3">
    <source>
        <dbReference type="EMBL" id="GFH49363.1"/>
    </source>
</evidence>